<dbReference type="AlphaFoldDB" id="A0A9R1X5F6"/>
<evidence type="ECO:0008006" key="4">
    <source>
        <dbReference type="Google" id="ProtNLM"/>
    </source>
</evidence>
<comment type="caution">
    <text evidence="2">The sequence shown here is derived from an EMBL/GenBank/DDBJ whole genome shotgun (WGS) entry which is preliminary data.</text>
</comment>
<evidence type="ECO:0000313" key="3">
    <source>
        <dbReference type="Proteomes" id="UP000235145"/>
    </source>
</evidence>
<keyword evidence="1" id="KW-0472">Membrane</keyword>
<reference evidence="2 3" key="1">
    <citation type="journal article" date="2017" name="Nat. Commun.">
        <title>Genome assembly with in vitro proximity ligation data and whole-genome triplication in lettuce.</title>
        <authorList>
            <person name="Reyes-Chin-Wo S."/>
            <person name="Wang Z."/>
            <person name="Yang X."/>
            <person name="Kozik A."/>
            <person name="Arikit S."/>
            <person name="Song C."/>
            <person name="Xia L."/>
            <person name="Froenicke L."/>
            <person name="Lavelle D.O."/>
            <person name="Truco M.J."/>
            <person name="Xia R."/>
            <person name="Zhu S."/>
            <person name="Xu C."/>
            <person name="Xu H."/>
            <person name="Xu X."/>
            <person name="Cox K."/>
            <person name="Korf I."/>
            <person name="Meyers B.C."/>
            <person name="Michelmore R.W."/>
        </authorList>
    </citation>
    <scope>NUCLEOTIDE SEQUENCE [LARGE SCALE GENOMIC DNA]</scope>
    <source>
        <strain evidence="3">cv. Salinas</strain>
        <tissue evidence="2">Seedlings</tissue>
    </source>
</reference>
<dbReference type="Proteomes" id="UP000235145">
    <property type="component" value="Unassembled WGS sequence"/>
</dbReference>
<proteinExistence type="predicted"/>
<evidence type="ECO:0000256" key="1">
    <source>
        <dbReference type="SAM" id="Phobius"/>
    </source>
</evidence>
<organism evidence="2 3">
    <name type="scientific">Lactuca sativa</name>
    <name type="common">Garden lettuce</name>
    <dbReference type="NCBI Taxonomy" id="4236"/>
    <lineage>
        <taxon>Eukaryota</taxon>
        <taxon>Viridiplantae</taxon>
        <taxon>Streptophyta</taxon>
        <taxon>Embryophyta</taxon>
        <taxon>Tracheophyta</taxon>
        <taxon>Spermatophyta</taxon>
        <taxon>Magnoliopsida</taxon>
        <taxon>eudicotyledons</taxon>
        <taxon>Gunneridae</taxon>
        <taxon>Pentapetalae</taxon>
        <taxon>asterids</taxon>
        <taxon>campanulids</taxon>
        <taxon>Asterales</taxon>
        <taxon>Asteraceae</taxon>
        <taxon>Cichorioideae</taxon>
        <taxon>Cichorieae</taxon>
        <taxon>Lactucinae</taxon>
        <taxon>Lactuca</taxon>
    </lineage>
</organism>
<keyword evidence="1" id="KW-0812">Transmembrane</keyword>
<sequence>MPSKHDKIKDVFCIELLECLRASSFQFLIKRYSLNKKLRVSNLDWFLVSEAVVDRFQGLQVAALDMKLSDHCPILLHDLKVDYGPTSFKLFNSWLCMDVFDYLVCGCANEFFFKNKIRDWNFRAKEVREAKKMQLESQLADIDSSIDGGISSIDLVNERTSIIGELGSLQKVDVADLAQKAKVQWSVEGDGNSAFFHGLHVVMEDVIASGIFRGVRVGDTNLLLSHLFYADDALFMGDWDERNGMEEGYRRIHWVKWDVVLNSIDKGGLDIGALLGGSRPYGGGVWKKIMAFINQLHDRDVVDKNDMYIVIGDGSIARFWEDALGVVESCSNMSFTDCMPFLFSKMVKFVIFGILWVGVSAVVGLLEVGLNLHN</sequence>
<name>A0A9R1X5F6_LACSA</name>
<keyword evidence="1" id="KW-1133">Transmembrane helix</keyword>
<protein>
    <recommendedName>
        <fullName evidence="4">Reverse transcriptase domain-containing protein</fullName>
    </recommendedName>
</protein>
<keyword evidence="3" id="KW-1185">Reference proteome</keyword>
<dbReference type="EMBL" id="NBSK02000006">
    <property type="protein sequence ID" value="KAJ0199971.1"/>
    <property type="molecule type" value="Genomic_DNA"/>
</dbReference>
<evidence type="ECO:0000313" key="2">
    <source>
        <dbReference type="EMBL" id="KAJ0199971.1"/>
    </source>
</evidence>
<feature type="transmembrane region" description="Helical" evidence="1">
    <location>
        <begin position="349"/>
        <end position="370"/>
    </location>
</feature>
<accession>A0A9R1X5F6</accession>
<gene>
    <name evidence="2" type="ORF">LSAT_V11C600333230</name>
</gene>